<keyword evidence="4" id="KW-0862">Zinc</keyword>
<dbReference type="PRINTS" id="PR01544">
    <property type="entry name" value="ARATH130DUF"/>
</dbReference>
<comment type="subcellular location">
    <subcellularLocation>
        <location evidence="1">Nucleus</location>
    </subcellularLocation>
</comment>
<dbReference type="GO" id="GO:0010071">
    <property type="term" value="P:root meristem specification"/>
    <property type="evidence" value="ECO:0007669"/>
    <property type="project" value="TreeGrafter"/>
</dbReference>
<dbReference type="InterPro" id="IPR047578">
    <property type="entry name" value="OBE1-like_PHD"/>
</dbReference>
<keyword evidence="5 7" id="KW-0175">Coiled coil</keyword>
<feature type="compositionally biased region" description="Basic and acidic residues" evidence="8">
    <location>
        <begin position="670"/>
        <end position="695"/>
    </location>
</feature>
<feature type="coiled-coil region" evidence="7">
    <location>
        <begin position="1425"/>
        <end position="1473"/>
    </location>
</feature>
<dbReference type="PANTHER" id="PTHR21736">
    <property type="entry name" value="VERNALIZATION-INSENSITIVE PROTEIN 3"/>
    <property type="match status" value="1"/>
</dbReference>
<keyword evidence="6" id="KW-0539">Nucleus</keyword>
<accession>A0A4D6LLS3</accession>
<feature type="region of interest" description="Disordered" evidence="8">
    <location>
        <begin position="811"/>
        <end position="831"/>
    </location>
</feature>
<feature type="compositionally biased region" description="Basic and acidic residues" evidence="8">
    <location>
        <begin position="811"/>
        <end position="825"/>
    </location>
</feature>
<feature type="domain" description="Oberon coiled-coil region" evidence="10">
    <location>
        <begin position="1336"/>
        <end position="1464"/>
    </location>
</feature>
<evidence type="ECO:0000259" key="10">
    <source>
        <dbReference type="Pfam" id="PF16312"/>
    </source>
</evidence>
<dbReference type="GO" id="GO:0005634">
    <property type="term" value="C:nucleus"/>
    <property type="evidence" value="ECO:0007669"/>
    <property type="project" value="UniProtKB-SubCell"/>
</dbReference>
<feature type="region of interest" description="Disordered" evidence="8">
    <location>
        <begin position="653"/>
        <end position="708"/>
    </location>
</feature>
<dbReference type="PANTHER" id="PTHR21736:SF38">
    <property type="entry name" value="PROTEIN OBERON 3"/>
    <property type="match status" value="1"/>
</dbReference>
<evidence type="ECO:0000313" key="12">
    <source>
        <dbReference type="Proteomes" id="UP000501690"/>
    </source>
</evidence>
<proteinExistence type="predicted"/>
<feature type="compositionally biased region" description="Basic and acidic residues" evidence="8">
    <location>
        <begin position="30"/>
        <end position="55"/>
    </location>
</feature>
<evidence type="ECO:0000313" key="11">
    <source>
        <dbReference type="EMBL" id="QCD89480.1"/>
    </source>
</evidence>
<dbReference type="GO" id="GO:0010078">
    <property type="term" value="P:maintenance of root meristem identity"/>
    <property type="evidence" value="ECO:0007669"/>
    <property type="project" value="TreeGrafter"/>
</dbReference>
<keyword evidence="12" id="KW-1185">Reference proteome</keyword>
<dbReference type="CDD" id="cd15612">
    <property type="entry name" value="PHD_OBE1_like"/>
    <property type="match status" value="2"/>
</dbReference>
<evidence type="ECO:0000256" key="3">
    <source>
        <dbReference type="ARBA" id="ARBA00022771"/>
    </source>
</evidence>
<evidence type="ECO:0000256" key="7">
    <source>
        <dbReference type="SAM" id="Coils"/>
    </source>
</evidence>
<dbReference type="InterPro" id="IPR032881">
    <property type="entry name" value="Oberon-like_PHD"/>
</dbReference>
<dbReference type="GO" id="GO:0008270">
    <property type="term" value="F:zinc ion binding"/>
    <property type="evidence" value="ECO:0007669"/>
    <property type="project" value="UniProtKB-KW"/>
</dbReference>
<feature type="compositionally biased region" description="Polar residues" evidence="8">
    <location>
        <begin position="60"/>
        <end position="72"/>
    </location>
</feature>
<feature type="compositionally biased region" description="Basic and acidic residues" evidence="8">
    <location>
        <begin position="171"/>
        <end position="185"/>
    </location>
</feature>
<dbReference type="Proteomes" id="UP000501690">
    <property type="component" value="Linkage Group LG4"/>
</dbReference>
<sequence length="1475" mass="165480">MIGGKDLVPNGVDTEGENSRSKVQQHQHQHRDFSQGKERPQEKKQSYPEKKKVGVDEFQSPPSKFASSGSQELTLSYLCDNPKLSLVEREVGGRSSVKGKEVVVYGNSDQDQDELRFKSSLEEVTAFSARQYFDQDCLRRKVAVGNQKQDQDEKWVERDFLSLSESRENSSKRSIDEECERERSGGSKKQKLETLSLSLALPDVSLSLTASNALQNGEQLVKPKPGMPSTRPTTTINSCSNDYTAASMSQSYSHPFSHNPSCSITRNSTDNFEYSHSKDDQIWHCGEGTNGSVHSRFKPIGDGVALANHSFMQGNSHYKATSSDNQSFFPSELPARVRFEAQSEGSRGKNSENLRGLEGVDGGKMMKFSRSERILREIVSESIPTMALQFQEFTDEVITSIKEHLKGLIDTPEKKGELMSLQNRLGRRSDLTRESLSKCHKGQLEILTAIKMGLASFLSGKFQILEMVEVFLYMRCRNVNCKSLLPVEDCDCKMCSGNKGFCSSCMCPVCMSFDCASNTCSWVGCDVCSHWCHATCAIQKNLIKPGPILKGPSGTSEMQFHCIGCGHTSEMYGFVKEVFLCCAKDWGLETLMKELDCVRRIFQGSEDRKGKELHFKMDDMLSKLQAKLVSPSDACNFIIQFFSCKDLVPNGVDTEGENSRSKVQQHQHQHRDFSQGKERPQEKKQSYPEKKKVGVDEFQSPPSKFASSGSQELTLSYLCDNPKLSLVEREVGGRSSVKGKEVVVYGNSDQDQDELRFKSSLEEVTAFSARQYFDQDCLRRKVAVGNQKQDQDEKWVERDFLSLSESRENSSKRSIDEECERERSGGSKKQKLETLSLSLALPDVSLSLTASNALQNGEQLVKPKPGMPSTRPTTTINSCSNDYTAASMSQSYSHPFSHNPSCSITRNSTDNFEYSHSKDDQIWHCGEGTNGSVHSRFKPIGDGVALANHSFMQGNSHYKATSSDNQSFFPSELPARVRFEAQSEGSRGKNSENLRGLEGVDGGKMMKFSRSERILREIVSESIPTMALQFQEFTDEVITSIKEHLKGLIDTPEKKGELMSLQNRLGRRSDLTRESLSKCHKGQLEILTAIKMGLASFLSGKFQILEMVEVFLYMRCRNVNCKSLLPVEDCDCKMCSGNKGFCSSCMCPVCMSFDCASNTCSWVGCDVCSHWCHATCAIQKNLIKPGPILKGPSGTSEMQFHCIGCGHTSEMYGFVKEVFLCCAKDWGLETLMKELDCVRRIFQGSEDRKGKELHFKMDDMLSKLQAKLVSPSDACNFIIQFFSYTDGMSDFPASGTSTKDLSKSKANLTVDSTTSSLPQSTSLIPKYPYDMSFTRSNDLQQKDLKTSLLSEQKKESDLHLEALLRKGGGLESLESIIRIKEAEAGMFQSKADEARREAEGFQKMIKTKAAQMEEEYAERLGKLCLHEAEERRKKKFEELNVLQNSHYDYFNMKSRMQDEIHGLLKRMEATKQQWV</sequence>
<dbReference type="InterPro" id="IPR004082">
    <property type="entry name" value="OBERON"/>
</dbReference>
<evidence type="ECO:0000256" key="8">
    <source>
        <dbReference type="SAM" id="MobiDB-lite"/>
    </source>
</evidence>
<dbReference type="Pfam" id="PF07227">
    <property type="entry name" value="PHD_Oberon"/>
    <property type="match status" value="2"/>
</dbReference>
<evidence type="ECO:0000256" key="2">
    <source>
        <dbReference type="ARBA" id="ARBA00022723"/>
    </source>
</evidence>
<reference evidence="11 12" key="1">
    <citation type="submission" date="2019-04" db="EMBL/GenBank/DDBJ databases">
        <title>An improved genome assembly and genetic linkage map for asparagus bean, Vigna unguiculata ssp. sesquipedialis.</title>
        <authorList>
            <person name="Xia Q."/>
            <person name="Zhang R."/>
            <person name="Dong Y."/>
        </authorList>
    </citation>
    <scope>NUCLEOTIDE SEQUENCE [LARGE SCALE GENOMIC DNA]</scope>
    <source>
        <tissue evidence="11">Leaf</tissue>
    </source>
</reference>
<feature type="domain" description="Oberon-like PHD finger" evidence="9">
    <location>
        <begin position="476"/>
        <end position="600"/>
    </location>
</feature>
<evidence type="ECO:0000256" key="6">
    <source>
        <dbReference type="ARBA" id="ARBA00023242"/>
    </source>
</evidence>
<dbReference type="GO" id="GO:0010468">
    <property type="term" value="P:regulation of gene expression"/>
    <property type="evidence" value="ECO:0007669"/>
    <property type="project" value="TreeGrafter"/>
</dbReference>
<evidence type="ECO:0000256" key="4">
    <source>
        <dbReference type="ARBA" id="ARBA00022833"/>
    </source>
</evidence>
<dbReference type="InterPro" id="IPR032535">
    <property type="entry name" value="Oberon_CC"/>
</dbReference>
<keyword evidence="2" id="KW-0479">Metal-binding</keyword>
<dbReference type="Pfam" id="PF16312">
    <property type="entry name" value="Oberon_cc"/>
    <property type="match status" value="1"/>
</dbReference>
<dbReference type="GO" id="GO:0010492">
    <property type="term" value="P:maintenance of shoot apical meristem identity"/>
    <property type="evidence" value="ECO:0007669"/>
    <property type="project" value="TreeGrafter"/>
</dbReference>
<feature type="region of interest" description="Disordered" evidence="8">
    <location>
        <begin position="1"/>
        <end position="72"/>
    </location>
</feature>
<evidence type="ECO:0000259" key="9">
    <source>
        <dbReference type="Pfam" id="PF07227"/>
    </source>
</evidence>
<keyword evidence="3" id="KW-0863">Zinc-finger</keyword>
<protein>
    <submittedName>
        <fullName evidence="11">Oberon</fullName>
    </submittedName>
</protein>
<feature type="region of interest" description="Disordered" evidence="8">
    <location>
        <begin position="171"/>
        <end position="191"/>
    </location>
</feature>
<organism evidence="11 12">
    <name type="scientific">Vigna unguiculata</name>
    <name type="common">Cowpea</name>
    <dbReference type="NCBI Taxonomy" id="3917"/>
    <lineage>
        <taxon>Eukaryota</taxon>
        <taxon>Viridiplantae</taxon>
        <taxon>Streptophyta</taxon>
        <taxon>Embryophyta</taxon>
        <taxon>Tracheophyta</taxon>
        <taxon>Spermatophyta</taxon>
        <taxon>Magnoliopsida</taxon>
        <taxon>eudicotyledons</taxon>
        <taxon>Gunneridae</taxon>
        <taxon>Pentapetalae</taxon>
        <taxon>rosids</taxon>
        <taxon>fabids</taxon>
        <taxon>Fabales</taxon>
        <taxon>Fabaceae</taxon>
        <taxon>Papilionoideae</taxon>
        <taxon>50 kb inversion clade</taxon>
        <taxon>NPAAA clade</taxon>
        <taxon>indigoferoid/millettioid clade</taxon>
        <taxon>Phaseoleae</taxon>
        <taxon>Vigna</taxon>
    </lineage>
</organism>
<name>A0A4D6LLS3_VIGUN</name>
<evidence type="ECO:0000256" key="5">
    <source>
        <dbReference type="ARBA" id="ARBA00023054"/>
    </source>
</evidence>
<feature type="domain" description="Oberon-like PHD finger" evidence="9">
    <location>
        <begin position="1116"/>
        <end position="1240"/>
    </location>
</feature>
<dbReference type="EMBL" id="CP039348">
    <property type="protein sequence ID" value="QCD89480.1"/>
    <property type="molecule type" value="Genomic_DNA"/>
</dbReference>
<gene>
    <name evidence="11" type="ORF">DEO72_LG4g425</name>
</gene>
<evidence type="ECO:0000256" key="1">
    <source>
        <dbReference type="ARBA" id="ARBA00004123"/>
    </source>
</evidence>